<dbReference type="GO" id="GO:0033818">
    <property type="term" value="F:beta-ketoacyl-acyl-carrier-protein synthase III activity"/>
    <property type="evidence" value="ECO:0007669"/>
    <property type="project" value="UniProtKB-UniRule"/>
</dbReference>
<evidence type="ECO:0000259" key="10">
    <source>
        <dbReference type="Pfam" id="PF08541"/>
    </source>
</evidence>
<reference evidence="12 13" key="1">
    <citation type="submission" date="2017-05" db="EMBL/GenBank/DDBJ databases">
        <title>Genome sequence of Pediococcus pentosaceus strain SRCM100892.</title>
        <authorList>
            <person name="Cho S.H."/>
        </authorList>
    </citation>
    <scope>NUCLEOTIDE SEQUENCE [LARGE SCALE GENOMIC DNA]</scope>
    <source>
        <strain evidence="12 13">SRCM100892</strain>
    </source>
</reference>
<dbReference type="AlphaFoldDB" id="A0A1Y0VZI8"/>
<evidence type="ECO:0000256" key="3">
    <source>
        <dbReference type="ARBA" id="ARBA00022516"/>
    </source>
</evidence>
<organism evidence="12 13">
    <name type="scientific">Pediococcus pentosaceus</name>
    <dbReference type="NCBI Taxonomy" id="1255"/>
    <lineage>
        <taxon>Bacteria</taxon>
        <taxon>Bacillati</taxon>
        <taxon>Bacillota</taxon>
        <taxon>Bacilli</taxon>
        <taxon>Lactobacillales</taxon>
        <taxon>Lactobacillaceae</taxon>
        <taxon>Pediococcus</taxon>
    </lineage>
</organism>
<comment type="function">
    <text evidence="9">Catalyzes the condensation reaction of fatty acid synthesis by the addition to an acyl acceptor of two carbons from malonyl-ACP. Catalyzes the first condensation reaction which initiates fatty acid synthesis and may therefore play a role in governing the total rate of fatty acid production. Possesses both acetoacetyl-ACP synthase and acetyl transacylase activities. Its substrate specificity determines the biosynthesis of branched-chain and/or straight-chain of fatty acids.</text>
</comment>
<dbReference type="InterPro" id="IPR013751">
    <property type="entry name" value="ACP_syn_III_N"/>
</dbReference>
<dbReference type="PANTHER" id="PTHR34069">
    <property type="entry name" value="3-OXOACYL-[ACYL-CARRIER-PROTEIN] SYNTHASE 3"/>
    <property type="match status" value="1"/>
</dbReference>
<feature type="domain" description="Beta-ketoacyl-[acyl-carrier-protein] synthase III C-terminal" evidence="10">
    <location>
        <begin position="230"/>
        <end position="319"/>
    </location>
</feature>
<dbReference type="EMBL" id="CP021474">
    <property type="protein sequence ID" value="ARW19937.1"/>
    <property type="molecule type" value="Genomic_DNA"/>
</dbReference>
<dbReference type="EC" id="2.3.1.180" evidence="9"/>
<keyword evidence="5 9" id="KW-0276">Fatty acid metabolism</keyword>
<keyword evidence="8 9" id="KW-0012">Acyltransferase</keyword>
<keyword evidence="7 9" id="KW-0275">Fatty acid biosynthesis</keyword>
<evidence type="ECO:0000256" key="8">
    <source>
        <dbReference type="ARBA" id="ARBA00023315"/>
    </source>
</evidence>
<evidence type="ECO:0000256" key="9">
    <source>
        <dbReference type="HAMAP-Rule" id="MF_01815"/>
    </source>
</evidence>
<dbReference type="GO" id="GO:0044550">
    <property type="term" value="P:secondary metabolite biosynthetic process"/>
    <property type="evidence" value="ECO:0007669"/>
    <property type="project" value="TreeGrafter"/>
</dbReference>
<dbReference type="NCBIfam" id="NF006829">
    <property type="entry name" value="PRK09352.1"/>
    <property type="match status" value="1"/>
</dbReference>
<feature type="active site" evidence="9">
    <location>
        <position position="111"/>
    </location>
</feature>
<evidence type="ECO:0000256" key="2">
    <source>
        <dbReference type="ARBA" id="ARBA00022490"/>
    </source>
</evidence>
<comment type="subcellular location">
    <subcellularLocation>
        <location evidence="9">Cytoplasm</location>
    </subcellularLocation>
</comment>
<dbReference type="InterPro" id="IPR004655">
    <property type="entry name" value="FabH"/>
</dbReference>
<comment type="similarity">
    <text evidence="1 9">Belongs to the thiolase-like superfamily. FabH family.</text>
</comment>
<dbReference type="Proteomes" id="UP000196118">
    <property type="component" value="Chromosome"/>
</dbReference>
<keyword evidence="2 9" id="KW-0963">Cytoplasm</keyword>
<feature type="active site" evidence="9">
    <location>
        <position position="276"/>
    </location>
</feature>
<evidence type="ECO:0000313" key="12">
    <source>
        <dbReference type="EMBL" id="ARW19937.1"/>
    </source>
</evidence>
<dbReference type="NCBIfam" id="TIGR00747">
    <property type="entry name" value="fabH"/>
    <property type="match status" value="1"/>
</dbReference>
<dbReference type="HAMAP" id="MF_01815">
    <property type="entry name" value="FabH"/>
    <property type="match status" value="1"/>
</dbReference>
<dbReference type="GO" id="GO:0006633">
    <property type="term" value="P:fatty acid biosynthetic process"/>
    <property type="evidence" value="ECO:0007669"/>
    <property type="project" value="UniProtKB-UniRule"/>
</dbReference>
<dbReference type="InterPro" id="IPR016039">
    <property type="entry name" value="Thiolase-like"/>
</dbReference>
<comment type="pathway">
    <text evidence="9">Lipid metabolism; fatty acid biosynthesis.</text>
</comment>
<gene>
    <name evidence="9" type="primary">fabH</name>
    <name evidence="12" type="ORF">S100892_01365</name>
</gene>
<dbReference type="GO" id="GO:0005737">
    <property type="term" value="C:cytoplasm"/>
    <property type="evidence" value="ECO:0007669"/>
    <property type="project" value="UniProtKB-SubCell"/>
</dbReference>
<dbReference type="GO" id="GO:0004315">
    <property type="term" value="F:3-oxoacyl-[acyl-carrier-protein] synthase activity"/>
    <property type="evidence" value="ECO:0007669"/>
    <property type="project" value="InterPro"/>
</dbReference>
<evidence type="ECO:0000256" key="6">
    <source>
        <dbReference type="ARBA" id="ARBA00023098"/>
    </source>
</evidence>
<sequence length="319" mass="34532">MGLRIIDSALSTPKKVVTNDDLTKILDTSDEWISKRTGIKQRYQAVEETTSSMAIEVAKQLLEKSKTDPSEIDLIVVATMSPDYMSPSVAAIVQGSIDATNAMAFDISAACSGFVYGMSVVNNMLHGGKFKKAILIGAEKLTRLLDWTDRSTAVLFGDAAAGILAENDSSNSSYLINEKLNTYGNMGQYLTAGNVAALDDPAQSYFFQMSGRKVYEFATKRVPESILTVLHEANIDPSEVKYFLLHQANERIVKSVAKKLDLSMDKFPVNIGRFGNTAAASEPVLLAEMLADGKINRGDIIVFSGFGGGLTVGTNVIKY</sequence>
<feature type="domain" description="Beta-ketoacyl-[acyl-carrier-protein] synthase III N-terminal" evidence="11">
    <location>
        <begin position="105"/>
        <end position="184"/>
    </location>
</feature>
<comment type="domain">
    <text evidence="9">The last Arg residue of the ACP-binding site is essential for the weak association between ACP/AcpP and FabH.</text>
</comment>
<dbReference type="UniPathway" id="UPA00094"/>
<keyword evidence="6 9" id="KW-0443">Lipid metabolism</keyword>
<keyword evidence="3 9" id="KW-0444">Lipid biosynthesis</keyword>
<evidence type="ECO:0000256" key="5">
    <source>
        <dbReference type="ARBA" id="ARBA00022832"/>
    </source>
</evidence>
<dbReference type="CDD" id="cd00830">
    <property type="entry name" value="KAS_III"/>
    <property type="match status" value="1"/>
</dbReference>
<comment type="catalytic activity">
    <reaction evidence="9">
        <text>malonyl-[ACP] + acetyl-CoA + H(+) = 3-oxobutanoyl-[ACP] + CO2 + CoA</text>
        <dbReference type="Rhea" id="RHEA:12080"/>
        <dbReference type="Rhea" id="RHEA-COMP:9623"/>
        <dbReference type="Rhea" id="RHEA-COMP:9625"/>
        <dbReference type="ChEBI" id="CHEBI:15378"/>
        <dbReference type="ChEBI" id="CHEBI:16526"/>
        <dbReference type="ChEBI" id="CHEBI:57287"/>
        <dbReference type="ChEBI" id="CHEBI:57288"/>
        <dbReference type="ChEBI" id="CHEBI:78449"/>
        <dbReference type="ChEBI" id="CHEBI:78450"/>
        <dbReference type="EC" id="2.3.1.180"/>
    </reaction>
</comment>
<keyword evidence="9" id="KW-0511">Multifunctional enzyme</keyword>
<dbReference type="Pfam" id="PF08541">
    <property type="entry name" value="ACP_syn_III_C"/>
    <property type="match status" value="1"/>
</dbReference>
<comment type="subunit">
    <text evidence="9">Homodimer.</text>
</comment>
<protein>
    <recommendedName>
        <fullName evidence="9">Beta-ketoacyl-[acyl-carrier-protein] synthase III</fullName>
        <shortName evidence="9">Beta-ketoacyl-ACP synthase III</shortName>
        <shortName evidence="9">KAS III</shortName>
        <ecNumber evidence="9">2.3.1.180</ecNumber>
    </recommendedName>
    <alternativeName>
        <fullName evidence="9">3-oxoacyl-[acyl-carrier-protein] synthase 3</fullName>
    </alternativeName>
    <alternativeName>
        <fullName evidence="9">3-oxoacyl-[acyl-carrier-protein] synthase III</fullName>
    </alternativeName>
</protein>
<dbReference type="Gene3D" id="3.40.47.10">
    <property type="match status" value="1"/>
</dbReference>
<evidence type="ECO:0000256" key="7">
    <source>
        <dbReference type="ARBA" id="ARBA00023160"/>
    </source>
</evidence>
<evidence type="ECO:0000256" key="1">
    <source>
        <dbReference type="ARBA" id="ARBA00008642"/>
    </source>
</evidence>
<name>A0A1Y0VZI8_PEDPE</name>
<keyword evidence="4 9" id="KW-0808">Transferase</keyword>
<dbReference type="PANTHER" id="PTHR34069:SF2">
    <property type="entry name" value="BETA-KETOACYL-[ACYL-CARRIER-PROTEIN] SYNTHASE III"/>
    <property type="match status" value="1"/>
</dbReference>
<evidence type="ECO:0000313" key="13">
    <source>
        <dbReference type="Proteomes" id="UP000196118"/>
    </source>
</evidence>
<dbReference type="Pfam" id="PF08545">
    <property type="entry name" value="ACP_syn_III"/>
    <property type="match status" value="1"/>
</dbReference>
<feature type="region of interest" description="ACP-binding" evidence="9">
    <location>
        <begin position="247"/>
        <end position="251"/>
    </location>
</feature>
<evidence type="ECO:0000259" key="11">
    <source>
        <dbReference type="Pfam" id="PF08545"/>
    </source>
</evidence>
<accession>A0A1Y0VZI8</accession>
<dbReference type="SUPFAM" id="SSF53901">
    <property type="entry name" value="Thiolase-like"/>
    <property type="match status" value="1"/>
</dbReference>
<dbReference type="InterPro" id="IPR013747">
    <property type="entry name" value="ACP_syn_III_C"/>
</dbReference>
<proteinExistence type="inferred from homology"/>
<feature type="active site" evidence="9">
    <location>
        <position position="246"/>
    </location>
</feature>
<evidence type="ECO:0000256" key="4">
    <source>
        <dbReference type="ARBA" id="ARBA00022679"/>
    </source>
</evidence>